<evidence type="ECO:0000313" key="9">
    <source>
        <dbReference type="Proteomes" id="UP000326380"/>
    </source>
</evidence>
<comment type="catalytic activity">
    <reaction evidence="6">
        <text>L-tryptophan + O2 = indole-3-acetamide + CO2 + H2O</text>
        <dbReference type="Rhea" id="RHEA:16165"/>
        <dbReference type="ChEBI" id="CHEBI:15377"/>
        <dbReference type="ChEBI" id="CHEBI:15379"/>
        <dbReference type="ChEBI" id="CHEBI:16031"/>
        <dbReference type="ChEBI" id="CHEBI:16526"/>
        <dbReference type="ChEBI" id="CHEBI:57912"/>
        <dbReference type="EC" id="1.13.12.3"/>
    </reaction>
</comment>
<evidence type="ECO:0000256" key="1">
    <source>
        <dbReference type="ARBA" id="ARBA00004814"/>
    </source>
</evidence>
<dbReference type="AlphaFoldDB" id="A0A7L4ZRY4"/>
<dbReference type="GO" id="GO:0050361">
    <property type="term" value="F:tryptophan 2-monooxygenase activity"/>
    <property type="evidence" value="ECO:0007669"/>
    <property type="project" value="UniProtKB-EC"/>
</dbReference>
<comment type="pathway">
    <text evidence="1">Plant hormone metabolism; auxin biosynthesis.</text>
</comment>
<proteinExistence type="inferred from homology"/>
<keyword evidence="5" id="KW-0073">Auxin biosynthesis</keyword>
<evidence type="ECO:0000256" key="3">
    <source>
        <dbReference type="ARBA" id="ARBA00012535"/>
    </source>
</evidence>
<feature type="domain" description="Amine oxidase" evidence="7">
    <location>
        <begin position="14"/>
        <end position="431"/>
    </location>
</feature>
<dbReference type="Proteomes" id="UP000326380">
    <property type="component" value="Unassembled WGS sequence"/>
</dbReference>
<dbReference type="EMBL" id="VTWU01000006">
    <property type="protein sequence ID" value="KAA9327666.1"/>
    <property type="molecule type" value="Genomic_DNA"/>
</dbReference>
<evidence type="ECO:0000256" key="6">
    <source>
        <dbReference type="ARBA" id="ARBA00047321"/>
    </source>
</evidence>
<dbReference type="PANTHER" id="PTHR10742">
    <property type="entry name" value="FLAVIN MONOAMINE OXIDASE"/>
    <property type="match status" value="1"/>
</dbReference>
<evidence type="ECO:0000256" key="4">
    <source>
        <dbReference type="ARBA" id="ARBA00017871"/>
    </source>
</evidence>
<protein>
    <recommendedName>
        <fullName evidence="4">Tryptophan 2-monooxygenase</fullName>
        <ecNumber evidence="3">1.13.12.3</ecNumber>
    </recommendedName>
</protein>
<comment type="similarity">
    <text evidence="2">Belongs to the tryptophan 2-monooxygenase family.</text>
</comment>
<sequence length="434" mass="46414">MTETDILIIGAGAAGLMAARHLSQAGRRVRVLEARHRLGGRIHTFTDAGFRQPTEAGAEFLHGDAPLTEALLRETGQPWHDTGGTSYELLAGQLREAEEFMEDLPLLLDKLHALSHDMPLAEFLATHLPEDHYAALREQVTRFAEGFDAADAQCASAFALRDEWSEGGAEDSPRPLGGYGPVVAHLAKQCEAAGATIRLATVVEAVRWQRGHVEIACTGGETFRAAQVLVTVPLGVLQAPAGSPGAVRFEPELPEMRAAVAAMGFGPVIKVLLEFQADFWTAAVPEVSRPMPNLGFLFSDAAVPTWWTQLPDARPLLTGWLGGPAADRLRHTPDADVLALALASLSQLFGTGEAFLRAQLQAHRVVNWGADAFARGAYAYATVETPAARRVLAQPIEHTLFFAGEAVHDGPNMGTVEAALASGLAAAEHMLSNR</sequence>
<dbReference type="Pfam" id="PF01593">
    <property type="entry name" value="Amino_oxidase"/>
    <property type="match status" value="1"/>
</dbReference>
<dbReference type="InterPro" id="IPR002937">
    <property type="entry name" value="Amino_oxidase"/>
</dbReference>
<evidence type="ECO:0000313" key="8">
    <source>
        <dbReference type="EMBL" id="KAA9327666.1"/>
    </source>
</evidence>
<accession>A0A7L4ZRY4</accession>
<dbReference type="SUPFAM" id="SSF54373">
    <property type="entry name" value="FAD-linked reductases, C-terminal domain"/>
    <property type="match status" value="1"/>
</dbReference>
<dbReference type="PRINTS" id="PR00420">
    <property type="entry name" value="RNGMNOXGNASE"/>
</dbReference>
<dbReference type="InterPro" id="IPR050281">
    <property type="entry name" value="Flavin_monoamine_oxidase"/>
</dbReference>
<gene>
    <name evidence="8" type="ORF">F0P96_16955</name>
</gene>
<dbReference type="RefSeq" id="WP_151080113.1">
    <property type="nucleotide sequence ID" value="NZ_CP047647.1"/>
</dbReference>
<dbReference type="PANTHER" id="PTHR10742:SF410">
    <property type="entry name" value="LYSINE-SPECIFIC HISTONE DEMETHYLASE 2"/>
    <property type="match status" value="1"/>
</dbReference>
<name>A0A7L4ZRY4_9BACT</name>
<reference evidence="8 9" key="1">
    <citation type="submission" date="2019-09" db="EMBL/GenBank/DDBJ databases">
        <title>Genome sequence of Hymenobacter sp. M3.</title>
        <authorList>
            <person name="Srinivasan S."/>
        </authorList>
    </citation>
    <scope>NUCLEOTIDE SEQUENCE [LARGE SCALE GENOMIC DNA]</scope>
    <source>
        <strain evidence="8 9">M3</strain>
    </source>
</reference>
<dbReference type="Gene3D" id="3.50.50.60">
    <property type="entry name" value="FAD/NAD(P)-binding domain"/>
    <property type="match status" value="1"/>
</dbReference>
<evidence type="ECO:0000259" key="7">
    <source>
        <dbReference type="Pfam" id="PF01593"/>
    </source>
</evidence>
<dbReference type="SUPFAM" id="SSF51905">
    <property type="entry name" value="FAD/NAD(P)-binding domain"/>
    <property type="match status" value="1"/>
</dbReference>
<dbReference type="EC" id="1.13.12.3" evidence="3"/>
<dbReference type="GO" id="GO:0009851">
    <property type="term" value="P:auxin biosynthetic process"/>
    <property type="evidence" value="ECO:0007669"/>
    <property type="project" value="UniProtKB-KW"/>
</dbReference>
<comment type="caution">
    <text evidence="8">The sequence shown here is derived from an EMBL/GenBank/DDBJ whole genome shotgun (WGS) entry which is preliminary data.</text>
</comment>
<dbReference type="InterPro" id="IPR036188">
    <property type="entry name" value="FAD/NAD-bd_sf"/>
</dbReference>
<organism evidence="8 9">
    <name type="scientific">Hymenobacter busanensis</name>
    <dbReference type="NCBI Taxonomy" id="2607656"/>
    <lineage>
        <taxon>Bacteria</taxon>
        <taxon>Pseudomonadati</taxon>
        <taxon>Bacteroidota</taxon>
        <taxon>Cytophagia</taxon>
        <taxon>Cytophagales</taxon>
        <taxon>Hymenobacteraceae</taxon>
        <taxon>Hymenobacter</taxon>
    </lineage>
</organism>
<keyword evidence="9" id="KW-1185">Reference proteome</keyword>
<evidence type="ECO:0000256" key="2">
    <source>
        <dbReference type="ARBA" id="ARBA00005833"/>
    </source>
</evidence>
<evidence type="ECO:0000256" key="5">
    <source>
        <dbReference type="ARBA" id="ARBA00023070"/>
    </source>
</evidence>